<organism evidence="1 2">
    <name type="scientific">Eumeta variegata</name>
    <name type="common">Bagworm moth</name>
    <name type="synonym">Eumeta japonica</name>
    <dbReference type="NCBI Taxonomy" id="151549"/>
    <lineage>
        <taxon>Eukaryota</taxon>
        <taxon>Metazoa</taxon>
        <taxon>Ecdysozoa</taxon>
        <taxon>Arthropoda</taxon>
        <taxon>Hexapoda</taxon>
        <taxon>Insecta</taxon>
        <taxon>Pterygota</taxon>
        <taxon>Neoptera</taxon>
        <taxon>Endopterygota</taxon>
        <taxon>Lepidoptera</taxon>
        <taxon>Glossata</taxon>
        <taxon>Ditrysia</taxon>
        <taxon>Tineoidea</taxon>
        <taxon>Psychidae</taxon>
        <taxon>Oiketicinae</taxon>
        <taxon>Eumeta</taxon>
    </lineage>
</organism>
<keyword evidence="2" id="KW-1185">Reference proteome</keyword>
<evidence type="ECO:0000313" key="2">
    <source>
        <dbReference type="Proteomes" id="UP000299102"/>
    </source>
</evidence>
<protein>
    <submittedName>
        <fullName evidence="1">Uncharacterized protein</fullName>
    </submittedName>
</protein>
<proteinExistence type="predicted"/>
<comment type="caution">
    <text evidence="1">The sequence shown here is derived from an EMBL/GenBank/DDBJ whole genome shotgun (WGS) entry which is preliminary data.</text>
</comment>
<evidence type="ECO:0000313" key="1">
    <source>
        <dbReference type="EMBL" id="GBP17337.1"/>
    </source>
</evidence>
<dbReference type="AlphaFoldDB" id="A0A4C1TTL3"/>
<dbReference type="Proteomes" id="UP000299102">
    <property type="component" value="Unassembled WGS sequence"/>
</dbReference>
<sequence>MRPGNTRGCWQRVTCLVGDLGNPLGTGSHWNTSSGWFSEPFDFGCEIVRRIGDDIPWPKDEMIGGGAS</sequence>
<accession>A0A4C1TTL3</accession>
<dbReference type="EMBL" id="BGZK01000086">
    <property type="protein sequence ID" value="GBP17337.1"/>
    <property type="molecule type" value="Genomic_DNA"/>
</dbReference>
<gene>
    <name evidence="1" type="ORF">EVAR_17823_1</name>
</gene>
<reference evidence="1 2" key="1">
    <citation type="journal article" date="2019" name="Commun. Biol.">
        <title>The bagworm genome reveals a unique fibroin gene that provides high tensile strength.</title>
        <authorList>
            <person name="Kono N."/>
            <person name="Nakamura H."/>
            <person name="Ohtoshi R."/>
            <person name="Tomita M."/>
            <person name="Numata K."/>
            <person name="Arakawa K."/>
        </authorList>
    </citation>
    <scope>NUCLEOTIDE SEQUENCE [LARGE SCALE GENOMIC DNA]</scope>
</reference>
<name>A0A4C1TTL3_EUMVA</name>